<reference evidence="1" key="1">
    <citation type="submission" date="2024-07" db="EMBL/GenBank/DDBJ databases">
        <authorList>
            <person name="Bringhurst R.M."/>
            <person name="Homer T.E."/>
        </authorList>
    </citation>
    <scope>NUCLEOTIDE SEQUENCE</scope>
</reference>
<evidence type="ECO:0000313" key="1">
    <source>
        <dbReference type="EMBL" id="XDJ14775.1"/>
    </source>
</evidence>
<protein>
    <submittedName>
        <fullName evidence="1">Uncharacterized protein</fullName>
    </submittedName>
</protein>
<name>A0AB39CD76_9VIRU</name>
<accession>A0AB39CD76</accession>
<organism evidence="1">
    <name type="scientific">Pseudomonas phage RVTF4</name>
    <dbReference type="NCBI Taxonomy" id="3236931"/>
    <lineage>
        <taxon>Viruses</taxon>
    </lineage>
</organism>
<proteinExistence type="predicted"/>
<dbReference type="EMBL" id="PQ015378">
    <property type="protein sequence ID" value="XDJ14775.1"/>
    <property type="molecule type" value="Genomic_DNA"/>
</dbReference>
<sequence length="74" mass="8206">MEIIVGCALVAIGLLGLGLGLLAYVNRTPSCNCGVEWEVIDKIGVYSKRLQMNEAIIYVRQCPQCKLIHQQKVM</sequence>